<dbReference type="Pfam" id="PF00205">
    <property type="entry name" value="TPP_enzyme_M"/>
    <property type="match status" value="1"/>
</dbReference>
<dbReference type="GO" id="GO:0000287">
    <property type="term" value="F:magnesium ion binding"/>
    <property type="evidence" value="ECO:0007669"/>
    <property type="project" value="InterPro"/>
</dbReference>
<feature type="region of interest" description="Disordered" evidence="4">
    <location>
        <begin position="700"/>
        <end position="723"/>
    </location>
</feature>
<dbReference type="GO" id="GO:0005739">
    <property type="term" value="C:mitochondrion"/>
    <property type="evidence" value="ECO:0007669"/>
    <property type="project" value="TreeGrafter"/>
</dbReference>
<protein>
    <submittedName>
        <fullName evidence="8">Acetolactate synthase</fullName>
    </submittedName>
</protein>
<dbReference type="AlphaFoldDB" id="A0AB34FY65"/>
<comment type="similarity">
    <text evidence="1 3">Belongs to the TPP enzyme family.</text>
</comment>
<dbReference type="SUPFAM" id="SSF52518">
    <property type="entry name" value="Thiamin diphosphate-binding fold (THDP-binding)"/>
    <property type="match status" value="2"/>
</dbReference>
<dbReference type="Gene3D" id="3.40.50.1220">
    <property type="entry name" value="TPP-binding domain"/>
    <property type="match status" value="1"/>
</dbReference>
<dbReference type="InterPro" id="IPR011766">
    <property type="entry name" value="TPP_enzyme_TPP-bd"/>
</dbReference>
<dbReference type="InterPro" id="IPR045229">
    <property type="entry name" value="TPP_enz"/>
</dbReference>
<dbReference type="InterPro" id="IPR012000">
    <property type="entry name" value="Thiamin_PyroP_enz_cen_dom"/>
</dbReference>
<dbReference type="Pfam" id="PF02775">
    <property type="entry name" value="TPP_enzyme_C"/>
    <property type="match status" value="1"/>
</dbReference>
<keyword evidence="2 3" id="KW-0786">Thiamine pyrophosphate</keyword>
<evidence type="ECO:0000313" key="8">
    <source>
        <dbReference type="EMBL" id="KAJ6444044.1"/>
    </source>
</evidence>
<dbReference type="Proteomes" id="UP001163105">
    <property type="component" value="Unassembled WGS sequence"/>
</dbReference>
<dbReference type="PANTHER" id="PTHR18968:SF164">
    <property type="entry name" value="PYRUVATE DECARBOXYLASE"/>
    <property type="match status" value="1"/>
</dbReference>
<dbReference type="Pfam" id="PF02776">
    <property type="entry name" value="TPP_enzyme_N"/>
    <property type="match status" value="1"/>
</dbReference>
<dbReference type="EMBL" id="JAQHRD010000002">
    <property type="protein sequence ID" value="KAJ6444044.1"/>
    <property type="molecule type" value="Genomic_DNA"/>
</dbReference>
<dbReference type="InterPro" id="IPR029035">
    <property type="entry name" value="DHS-like_NAD/FAD-binding_dom"/>
</dbReference>
<evidence type="ECO:0000256" key="4">
    <source>
        <dbReference type="SAM" id="MobiDB-lite"/>
    </source>
</evidence>
<dbReference type="PANTHER" id="PTHR18968">
    <property type="entry name" value="THIAMINE PYROPHOSPHATE ENZYMES"/>
    <property type="match status" value="1"/>
</dbReference>
<comment type="caution">
    <text evidence="8">The sequence shown here is derived from an EMBL/GenBank/DDBJ whole genome shotgun (WGS) entry which is preliminary data.</text>
</comment>
<feature type="domain" description="Thiamine pyrophosphate enzyme central" evidence="5">
    <location>
        <begin position="224"/>
        <end position="330"/>
    </location>
</feature>
<evidence type="ECO:0000259" key="7">
    <source>
        <dbReference type="Pfam" id="PF02776"/>
    </source>
</evidence>
<dbReference type="SUPFAM" id="SSF52467">
    <property type="entry name" value="DHS-like NAD/FAD-binding domain"/>
    <property type="match status" value="1"/>
</dbReference>
<evidence type="ECO:0000313" key="9">
    <source>
        <dbReference type="Proteomes" id="UP001163105"/>
    </source>
</evidence>
<dbReference type="InterPro" id="IPR012001">
    <property type="entry name" value="Thiamin_PyroP_enz_TPP-bd_dom"/>
</dbReference>
<evidence type="ECO:0000259" key="5">
    <source>
        <dbReference type="Pfam" id="PF00205"/>
    </source>
</evidence>
<dbReference type="NCBIfam" id="NF006203">
    <property type="entry name" value="PRK08327.1"/>
    <property type="match status" value="1"/>
</dbReference>
<dbReference type="GO" id="GO:0003984">
    <property type="term" value="F:acetolactate synthase activity"/>
    <property type="evidence" value="ECO:0007669"/>
    <property type="project" value="TreeGrafter"/>
</dbReference>
<dbReference type="GO" id="GO:0030976">
    <property type="term" value="F:thiamine pyrophosphate binding"/>
    <property type="evidence" value="ECO:0007669"/>
    <property type="project" value="InterPro"/>
</dbReference>
<dbReference type="CDD" id="cd07035">
    <property type="entry name" value="TPP_PYR_POX_like"/>
    <property type="match status" value="1"/>
</dbReference>
<evidence type="ECO:0000259" key="6">
    <source>
        <dbReference type="Pfam" id="PF02775"/>
    </source>
</evidence>
<feature type="domain" description="Thiamine pyrophosphate enzyme N-terminal TPP-binding" evidence="7">
    <location>
        <begin position="21"/>
        <end position="149"/>
    </location>
</feature>
<accession>A0AB34FY65</accession>
<feature type="compositionally biased region" description="Basic and acidic residues" evidence="4">
    <location>
        <begin position="714"/>
        <end position="723"/>
    </location>
</feature>
<dbReference type="GO" id="GO:0050660">
    <property type="term" value="F:flavin adenine dinucleotide binding"/>
    <property type="evidence" value="ECO:0007669"/>
    <property type="project" value="TreeGrafter"/>
</dbReference>
<evidence type="ECO:0000256" key="1">
    <source>
        <dbReference type="ARBA" id="ARBA00007812"/>
    </source>
</evidence>
<feature type="compositionally biased region" description="Low complexity" evidence="4">
    <location>
        <begin position="616"/>
        <end position="636"/>
    </location>
</feature>
<dbReference type="GO" id="GO:0005948">
    <property type="term" value="C:acetolactate synthase complex"/>
    <property type="evidence" value="ECO:0007669"/>
    <property type="project" value="TreeGrafter"/>
</dbReference>
<dbReference type="Gene3D" id="3.40.50.970">
    <property type="match status" value="2"/>
</dbReference>
<dbReference type="InterPro" id="IPR029061">
    <property type="entry name" value="THDP-binding"/>
</dbReference>
<feature type="domain" description="Thiamine pyrophosphate enzyme TPP-binding" evidence="6">
    <location>
        <begin position="435"/>
        <end position="584"/>
    </location>
</feature>
<feature type="region of interest" description="Disordered" evidence="4">
    <location>
        <begin position="615"/>
        <end position="662"/>
    </location>
</feature>
<evidence type="ECO:0000256" key="3">
    <source>
        <dbReference type="RuleBase" id="RU362132"/>
    </source>
</evidence>
<dbReference type="GO" id="GO:0009097">
    <property type="term" value="P:isoleucine biosynthetic process"/>
    <property type="evidence" value="ECO:0007669"/>
    <property type="project" value="TreeGrafter"/>
</dbReference>
<proteinExistence type="inferred from homology"/>
<keyword evidence="9" id="KW-1185">Reference proteome</keyword>
<organism evidence="8 9">
    <name type="scientific">Purpureocillium lavendulum</name>
    <dbReference type="NCBI Taxonomy" id="1247861"/>
    <lineage>
        <taxon>Eukaryota</taxon>
        <taxon>Fungi</taxon>
        <taxon>Dikarya</taxon>
        <taxon>Ascomycota</taxon>
        <taxon>Pezizomycotina</taxon>
        <taxon>Sordariomycetes</taxon>
        <taxon>Hypocreomycetidae</taxon>
        <taxon>Hypocreales</taxon>
        <taxon>Ophiocordycipitaceae</taxon>
        <taxon>Purpureocillium</taxon>
    </lineage>
</organism>
<name>A0AB34FY65_9HYPO</name>
<dbReference type="GO" id="GO:0009099">
    <property type="term" value="P:L-valine biosynthetic process"/>
    <property type="evidence" value="ECO:0007669"/>
    <property type="project" value="TreeGrafter"/>
</dbReference>
<gene>
    <name evidence="8" type="ORF">O9K51_02438</name>
</gene>
<reference evidence="8" key="1">
    <citation type="submission" date="2023-01" db="EMBL/GenBank/DDBJ databases">
        <title>The growth and conidiation of Purpureocillium lavendulum are regulated by nitrogen source and histone H3K14 acetylation.</title>
        <authorList>
            <person name="Tang P."/>
            <person name="Han J."/>
            <person name="Zhang C."/>
            <person name="Tang P."/>
            <person name="Qi F."/>
            <person name="Zhang K."/>
            <person name="Liang L."/>
        </authorList>
    </citation>
    <scope>NUCLEOTIDE SEQUENCE</scope>
    <source>
        <strain evidence="8">YMF1.00683</strain>
    </source>
</reference>
<evidence type="ECO:0000256" key="2">
    <source>
        <dbReference type="ARBA" id="ARBA00023052"/>
    </source>
</evidence>
<sequence>MARENIAGALGTASELIMYTTSFAFFEAIADAGVSHCFVNLGSDHPSIIEAMVRMRSNPKFPRIITCPSEMVAMSMADGYARVTGKAQCVIIHVDVGTQALGVAVHNASSGRAPVLVFAGLSPFTLEGELRGSRSEFIHWLQDVPDQRAIVAQYCRYTNEIRTGVNVKQMVNRALQFATSAPQGPVYLCAGREVLEADIEPYEMSLGQQYWDPIELGGLPPKGVNRIAEALAGASKPLIVTGYSGRNHEIPKALVELADTVKSLRVLDMAGSDMCFPADHPAWLGVKQGADDSIPESDVIVVLDCDVPWIQTLCKPRPDATVFHIDVDPLKQRMPLFYIQSDARYQADALLSVQQILENLRRPDSSAAKLLSSQDLAAAETARRESYTAKIEAIELAAAAFPDGRFGTAHLSKVLRSVCPEDTVWAVEAVTNTGFIHSNVRPTRPGSWINCGGGGLGWSGGGTLGIKLAVDAEGGKQFVCQVVGDGTYLFSIPGSVYWISKRYNIPVLTIVLNNNGWNAPRKSYNLVHPGGEASKVSNEDINISFAPPPDYAGIAAAAGSGDIHALKVETADKLEAVLKDAVSKVLAVRPHHFAITVCNFVIPVSSQTMDFVKSLSGGNNADNNNNQQQQQQSGEGNSSGGGGLMDKFNNFAGGGKQGEANEDGLDKAVDFVQEKFLGQGDQSNESAAEQAKDEAISDFIRDKYKGTTGSDFPIGDKDKKAGF</sequence>